<dbReference type="Proteomes" id="UP001597299">
    <property type="component" value="Unassembled WGS sequence"/>
</dbReference>
<dbReference type="EC" id="1.-.-.-" evidence="2"/>
<comment type="caution">
    <text evidence="2">The sequence shown here is derived from an EMBL/GenBank/DDBJ whole genome shotgun (WGS) entry which is preliminary data.</text>
</comment>
<dbReference type="RefSeq" id="WP_246548853.1">
    <property type="nucleotide sequence ID" value="NZ_JAHBGB010000031.1"/>
</dbReference>
<dbReference type="Pfam" id="PF01593">
    <property type="entry name" value="Amino_oxidase"/>
    <property type="match status" value="1"/>
</dbReference>
<reference evidence="3" key="1">
    <citation type="journal article" date="2019" name="Int. J. Syst. Evol. Microbiol.">
        <title>The Global Catalogue of Microorganisms (GCM) 10K type strain sequencing project: providing services to taxonomists for standard genome sequencing and annotation.</title>
        <authorList>
            <consortium name="The Broad Institute Genomics Platform"/>
            <consortium name="The Broad Institute Genome Sequencing Center for Infectious Disease"/>
            <person name="Wu L."/>
            <person name="Ma J."/>
        </authorList>
    </citation>
    <scope>NUCLEOTIDE SEQUENCE [LARGE SCALE GENOMIC DNA]</scope>
    <source>
        <strain evidence="3">CCM 7435</strain>
    </source>
</reference>
<dbReference type="InterPro" id="IPR036188">
    <property type="entry name" value="FAD/NAD-bd_sf"/>
</dbReference>
<proteinExistence type="predicted"/>
<dbReference type="InterPro" id="IPR050464">
    <property type="entry name" value="Zeta_carotene_desat/Oxidored"/>
</dbReference>
<organism evidence="2 3">
    <name type="scientific">Ancylobacter oerskovii</name>
    <dbReference type="NCBI Taxonomy" id="459519"/>
    <lineage>
        <taxon>Bacteria</taxon>
        <taxon>Pseudomonadati</taxon>
        <taxon>Pseudomonadota</taxon>
        <taxon>Alphaproteobacteria</taxon>
        <taxon>Hyphomicrobiales</taxon>
        <taxon>Xanthobacteraceae</taxon>
        <taxon>Ancylobacter</taxon>
    </lineage>
</organism>
<name>A0ABW4YWL6_9HYPH</name>
<dbReference type="InterPro" id="IPR002937">
    <property type="entry name" value="Amino_oxidase"/>
</dbReference>
<dbReference type="Gene3D" id="3.50.50.60">
    <property type="entry name" value="FAD/NAD(P)-binding domain"/>
    <property type="match status" value="1"/>
</dbReference>
<feature type="domain" description="Amine oxidase" evidence="1">
    <location>
        <begin position="12"/>
        <end position="438"/>
    </location>
</feature>
<sequence>MMRDVVIVGGGIGGLSGAWRLRHRDILVLEAGDRPGGRLRSEPRGDYWLNFGAHLFGEASSPAGGLADELGLEARPIPGDRMGIAFKGKVVAGGRSETFPLRLPLDLRSRLSFVRMGLKLRGGVLRLLEVQKKIDGETPAARRVRQLSFENGRTLEDYVGALTPDVELILRTITERTSADPTYMAAGYGLTSFGQVWSKHSFGRNLFGGSSRLPQAIASALGDRLQLNAEAISVEQKADHVEIVYRQNGEERRVLARQAIVATPAPVSGRIIRNLPADTADALGKIRYGAFLSAAVLTAETGPMPWDNNYAIATPGLSFGVFFNQASTLRVGARKPGGSLMLFRGARGAAELMKLSDPEIASRFQADLETLYPQARGIVRDIIVQRWPLGAPYSFPGRAALQPALTRDLGRLHLAGDYLEFPCMDAAIATAGEAAARIEKALPALLTDRAASG</sequence>
<protein>
    <submittedName>
        <fullName evidence="2">NAD(P)/FAD-dependent oxidoreductase</fullName>
        <ecNumber evidence="2">1.-.-.-</ecNumber>
    </submittedName>
</protein>
<evidence type="ECO:0000313" key="2">
    <source>
        <dbReference type="EMBL" id="MFD2140563.1"/>
    </source>
</evidence>
<dbReference type="GO" id="GO:0016491">
    <property type="term" value="F:oxidoreductase activity"/>
    <property type="evidence" value="ECO:0007669"/>
    <property type="project" value="UniProtKB-KW"/>
</dbReference>
<accession>A0ABW4YWL6</accession>
<evidence type="ECO:0000259" key="1">
    <source>
        <dbReference type="Pfam" id="PF01593"/>
    </source>
</evidence>
<keyword evidence="3" id="KW-1185">Reference proteome</keyword>
<evidence type="ECO:0000313" key="3">
    <source>
        <dbReference type="Proteomes" id="UP001597299"/>
    </source>
</evidence>
<keyword evidence="2" id="KW-0560">Oxidoreductase</keyword>
<dbReference type="PANTHER" id="PTHR42923">
    <property type="entry name" value="PROTOPORPHYRINOGEN OXIDASE"/>
    <property type="match status" value="1"/>
</dbReference>
<gene>
    <name evidence="2" type="ORF">ACFSNC_09140</name>
</gene>
<dbReference type="SUPFAM" id="SSF51905">
    <property type="entry name" value="FAD/NAD(P)-binding domain"/>
    <property type="match status" value="1"/>
</dbReference>
<dbReference type="EMBL" id="JBHUHD010000001">
    <property type="protein sequence ID" value="MFD2140563.1"/>
    <property type="molecule type" value="Genomic_DNA"/>
</dbReference>